<dbReference type="KEGG" id="lrs:PX52LOC_00044"/>
<dbReference type="OrthoDB" id="291542at2"/>
<evidence type="ECO:0000313" key="3">
    <source>
        <dbReference type="Proteomes" id="UP000324974"/>
    </source>
</evidence>
<dbReference type="InterPro" id="IPR013406">
    <property type="entry name" value="CHP02574_addiction_mod"/>
</dbReference>
<dbReference type="Proteomes" id="UP000324974">
    <property type="component" value="Chromosome"/>
</dbReference>
<dbReference type="NCBIfam" id="TIGR02574">
    <property type="entry name" value="stabl_TIGR02574"/>
    <property type="match status" value="1"/>
</dbReference>
<feature type="compositionally biased region" description="Basic and acidic residues" evidence="1">
    <location>
        <begin position="62"/>
        <end position="75"/>
    </location>
</feature>
<protein>
    <submittedName>
        <fullName evidence="2">Addiction module protein</fullName>
    </submittedName>
</protein>
<name>A0A5C1A239_9BACT</name>
<proteinExistence type="predicted"/>
<organism evidence="2 3">
    <name type="scientific">Limnoglobus roseus</name>
    <dbReference type="NCBI Taxonomy" id="2598579"/>
    <lineage>
        <taxon>Bacteria</taxon>
        <taxon>Pseudomonadati</taxon>
        <taxon>Planctomycetota</taxon>
        <taxon>Planctomycetia</taxon>
        <taxon>Gemmatales</taxon>
        <taxon>Gemmataceae</taxon>
        <taxon>Limnoglobus</taxon>
    </lineage>
</organism>
<dbReference type="AlphaFoldDB" id="A0A5C1A239"/>
<dbReference type="Pfam" id="PF09720">
    <property type="entry name" value="Unstab_antitox"/>
    <property type="match status" value="1"/>
</dbReference>
<gene>
    <name evidence="2" type="ORF">PX52LOC_00044</name>
</gene>
<accession>A0A5C1A239</accession>
<reference evidence="3" key="1">
    <citation type="submission" date="2019-08" db="EMBL/GenBank/DDBJ databases">
        <title>Limnoglobus roseus gen. nov., sp. nov., a novel freshwater planctomycete with a giant genome from the family Gemmataceae.</title>
        <authorList>
            <person name="Kulichevskaya I.S."/>
            <person name="Naumoff D.G."/>
            <person name="Miroshnikov K."/>
            <person name="Ivanova A."/>
            <person name="Philippov D.A."/>
            <person name="Hakobyan A."/>
            <person name="Rijpstra I.C."/>
            <person name="Sinninghe Damste J.S."/>
            <person name="Liesack W."/>
            <person name="Dedysh S.N."/>
        </authorList>
    </citation>
    <scope>NUCLEOTIDE SEQUENCE [LARGE SCALE GENOMIC DNA]</scope>
    <source>
        <strain evidence="3">PX52</strain>
    </source>
</reference>
<keyword evidence="3" id="KW-1185">Reference proteome</keyword>
<dbReference type="EMBL" id="CP042425">
    <property type="protein sequence ID" value="QEL13191.1"/>
    <property type="molecule type" value="Genomic_DNA"/>
</dbReference>
<feature type="region of interest" description="Disordered" evidence="1">
    <location>
        <begin position="47"/>
        <end position="75"/>
    </location>
</feature>
<evidence type="ECO:0000256" key="1">
    <source>
        <dbReference type="SAM" id="MobiDB-lite"/>
    </source>
</evidence>
<evidence type="ECO:0000313" key="2">
    <source>
        <dbReference type="EMBL" id="QEL13191.1"/>
    </source>
</evidence>
<dbReference type="RefSeq" id="WP_149108179.1">
    <property type="nucleotide sequence ID" value="NZ_CP042425.1"/>
</dbReference>
<sequence length="75" mass="8356">MPATMESLGLDRLPREERIALAQALWNSITAEAPPGMLTDAQARELDRRAKEDDATPDDVIPWERVKAETQARLG</sequence>